<evidence type="ECO:0000313" key="2">
    <source>
        <dbReference type="EMBL" id="PCD30473.1"/>
    </source>
</evidence>
<feature type="compositionally biased region" description="Polar residues" evidence="1">
    <location>
        <begin position="87"/>
        <end position="101"/>
    </location>
</feature>
<comment type="caution">
    <text evidence="2">The sequence shown here is derived from an EMBL/GenBank/DDBJ whole genome shotgun (WGS) entry which is preliminary data.</text>
</comment>
<evidence type="ECO:0000313" key="3">
    <source>
        <dbReference type="Proteomes" id="UP000219602"/>
    </source>
</evidence>
<evidence type="ECO:0000256" key="1">
    <source>
        <dbReference type="SAM" id="MobiDB-lite"/>
    </source>
</evidence>
<gene>
    <name evidence="2" type="ORF">AU210_010154</name>
</gene>
<organism evidence="2 3">
    <name type="scientific">Fusarium oxysporum f. sp. radicis-cucumerinum</name>
    <dbReference type="NCBI Taxonomy" id="327505"/>
    <lineage>
        <taxon>Eukaryota</taxon>
        <taxon>Fungi</taxon>
        <taxon>Dikarya</taxon>
        <taxon>Ascomycota</taxon>
        <taxon>Pezizomycotina</taxon>
        <taxon>Sordariomycetes</taxon>
        <taxon>Hypocreomycetidae</taxon>
        <taxon>Hypocreales</taxon>
        <taxon>Nectriaceae</taxon>
        <taxon>Fusarium</taxon>
        <taxon>Fusarium oxysporum species complex</taxon>
    </lineage>
</organism>
<sequence length="142" mass="15619">MRLFDPATDHIPTETPPTSPQRSVRPRREPAISSAQVPGTPHPPLAPKSLIEGAVCVGWTWLNQQERDRTPHMGAQDRFIDELKPSVESQKTKIQNLSKRLTGTDGKVEGHESLIRILQREPGPQAATDLVCHSTQSDSSGT</sequence>
<feature type="region of interest" description="Disordered" evidence="1">
    <location>
        <begin position="120"/>
        <end position="142"/>
    </location>
</feature>
<proteinExistence type="predicted"/>
<feature type="region of interest" description="Disordered" evidence="1">
    <location>
        <begin position="86"/>
        <end position="105"/>
    </location>
</feature>
<name>A0A2H3GXR1_FUSOX</name>
<accession>A0A2H3GXR1</accession>
<reference evidence="2 3" key="2">
    <citation type="journal article" date="2017" name="Sci. Rep.">
        <title>A mobile pathogenicity chromosome in Fusarium oxysporum for infection of multiple cucurbit species.</title>
        <authorList>
            <person name="van Dam P."/>
            <person name="Fokkens L."/>
            <person name="Ayukawa Y."/>
            <person name="van der Gragt M."/>
            <person name="Ter Horst A."/>
            <person name="Brankovics B."/>
            <person name="Houterman P.M."/>
            <person name="Arie T."/>
            <person name="Rep M."/>
        </authorList>
    </citation>
    <scope>NUCLEOTIDE SEQUENCE [LARGE SCALE GENOMIC DNA]</scope>
    <source>
        <strain evidence="2 3">Forc016</strain>
    </source>
</reference>
<dbReference type="AlphaFoldDB" id="A0A2H3GXR1"/>
<reference evidence="2 3" key="1">
    <citation type="journal article" date="2016" name="Environ. Microbiol.">
        <title>Effector profiles distinguish formae speciales of Fusarium oxysporum.</title>
        <authorList>
            <person name="van Dam P."/>
            <person name="Fokkens L."/>
            <person name="Schmidt S.M."/>
            <person name="Linmans J.H."/>
            <person name="Kistler H.C."/>
            <person name="Ma L.J."/>
            <person name="Rep M."/>
        </authorList>
    </citation>
    <scope>NUCLEOTIDE SEQUENCE [LARGE SCALE GENOMIC DNA]</scope>
    <source>
        <strain evidence="2 3">Forc016</strain>
    </source>
</reference>
<dbReference type="Proteomes" id="UP000219602">
    <property type="component" value="Chromosome 9"/>
</dbReference>
<feature type="compositionally biased region" description="Polar residues" evidence="1">
    <location>
        <begin position="133"/>
        <end position="142"/>
    </location>
</feature>
<feature type="region of interest" description="Disordered" evidence="1">
    <location>
        <begin position="1"/>
        <end position="48"/>
    </location>
</feature>
<protein>
    <submittedName>
        <fullName evidence="2">Uncharacterized protein</fullName>
    </submittedName>
</protein>
<dbReference type="EMBL" id="MABQ02000007">
    <property type="protein sequence ID" value="PCD30473.1"/>
    <property type="molecule type" value="Genomic_DNA"/>
</dbReference>